<organism evidence="2 3">
    <name type="scientific">Fusarium solani</name>
    <name type="common">Filamentous fungus</name>
    <dbReference type="NCBI Taxonomy" id="169388"/>
    <lineage>
        <taxon>Eukaryota</taxon>
        <taxon>Fungi</taxon>
        <taxon>Dikarya</taxon>
        <taxon>Ascomycota</taxon>
        <taxon>Pezizomycotina</taxon>
        <taxon>Sordariomycetes</taxon>
        <taxon>Hypocreomycetidae</taxon>
        <taxon>Hypocreales</taxon>
        <taxon>Nectriaceae</taxon>
        <taxon>Fusarium</taxon>
        <taxon>Fusarium solani species complex</taxon>
    </lineage>
</organism>
<evidence type="ECO:0000313" key="3">
    <source>
        <dbReference type="Proteomes" id="UP000736672"/>
    </source>
</evidence>
<feature type="region of interest" description="Disordered" evidence="1">
    <location>
        <begin position="1"/>
        <end position="52"/>
    </location>
</feature>
<proteinExistence type="predicted"/>
<dbReference type="EMBL" id="JAGTJS010000043">
    <property type="protein sequence ID" value="KAH7228638.1"/>
    <property type="molecule type" value="Genomic_DNA"/>
</dbReference>
<protein>
    <submittedName>
        <fullName evidence="2">Uncharacterized protein</fullName>
    </submittedName>
</protein>
<feature type="compositionally biased region" description="Polar residues" evidence="1">
    <location>
        <begin position="1"/>
        <end position="12"/>
    </location>
</feature>
<gene>
    <name evidence="2" type="ORF">B0J15DRAFT_456642</name>
</gene>
<sequence>MNQQQEYRPSQQAKEKGPAQQQYQHHHSHPPPPQAASGPAMNQRPGNPRRVSDLSNVYTVDLQSNIEDVYPELAHNKHHELLGKLDNPEFQAQIRAYCTQHSPEALAELDRYLATQQRQQPAATAAVPNSQDQMVKEIVDDYQMLQIATEKYKQAGEAYHFWEAELLRIQARMEMRKGLADVGSHPSYRDKRNSQGQ</sequence>
<accession>A0A9P9JQZ8</accession>
<dbReference type="AlphaFoldDB" id="A0A9P9JQZ8"/>
<dbReference type="Proteomes" id="UP000736672">
    <property type="component" value="Unassembled WGS sequence"/>
</dbReference>
<keyword evidence="3" id="KW-1185">Reference proteome</keyword>
<comment type="caution">
    <text evidence="2">The sequence shown here is derived from an EMBL/GenBank/DDBJ whole genome shotgun (WGS) entry which is preliminary data.</text>
</comment>
<dbReference type="OrthoDB" id="5056362at2759"/>
<evidence type="ECO:0000313" key="2">
    <source>
        <dbReference type="EMBL" id="KAH7228638.1"/>
    </source>
</evidence>
<evidence type="ECO:0000256" key="1">
    <source>
        <dbReference type="SAM" id="MobiDB-lite"/>
    </source>
</evidence>
<name>A0A9P9JQZ8_FUSSL</name>
<reference evidence="2" key="1">
    <citation type="journal article" date="2021" name="Nat. Commun.">
        <title>Genetic determinants of endophytism in the Arabidopsis root mycobiome.</title>
        <authorList>
            <person name="Mesny F."/>
            <person name="Miyauchi S."/>
            <person name="Thiergart T."/>
            <person name="Pickel B."/>
            <person name="Atanasova L."/>
            <person name="Karlsson M."/>
            <person name="Huettel B."/>
            <person name="Barry K.W."/>
            <person name="Haridas S."/>
            <person name="Chen C."/>
            <person name="Bauer D."/>
            <person name="Andreopoulos W."/>
            <person name="Pangilinan J."/>
            <person name="LaButti K."/>
            <person name="Riley R."/>
            <person name="Lipzen A."/>
            <person name="Clum A."/>
            <person name="Drula E."/>
            <person name="Henrissat B."/>
            <person name="Kohler A."/>
            <person name="Grigoriev I.V."/>
            <person name="Martin F.M."/>
            <person name="Hacquard S."/>
        </authorList>
    </citation>
    <scope>NUCLEOTIDE SEQUENCE</scope>
    <source>
        <strain evidence="2">FSSC 5 MPI-SDFR-AT-0091</strain>
    </source>
</reference>